<dbReference type="KEGG" id="mrh:MycrhN_3511"/>
<dbReference type="EMBL" id="CP003169">
    <property type="protein sequence ID" value="AEV74030.1"/>
    <property type="molecule type" value="Genomic_DNA"/>
</dbReference>
<dbReference type="AlphaFoldDB" id="G8RS73"/>
<evidence type="ECO:0000259" key="1">
    <source>
        <dbReference type="Pfam" id="PF13472"/>
    </source>
</evidence>
<dbReference type="PANTHER" id="PTHR30383">
    <property type="entry name" value="THIOESTERASE 1/PROTEASE 1/LYSOPHOSPHOLIPASE L1"/>
    <property type="match status" value="1"/>
</dbReference>
<organism evidence="2 3">
    <name type="scientific">Mycolicibacterium rhodesiae (strain NBB3)</name>
    <name type="common">Mycobacterium rhodesiae</name>
    <dbReference type="NCBI Taxonomy" id="710685"/>
    <lineage>
        <taxon>Bacteria</taxon>
        <taxon>Bacillati</taxon>
        <taxon>Actinomycetota</taxon>
        <taxon>Actinomycetes</taxon>
        <taxon>Mycobacteriales</taxon>
        <taxon>Mycobacteriaceae</taxon>
        <taxon>Mycolicibacterium</taxon>
    </lineage>
</organism>
<evidence type="ECO:0000313" key="2">
    <source>
        <dbReference type="EMBL" id="AEV74030.1"/>
    </source>
</evidence>
<dbReference type="eggNOG" id="COG2755">
    <property type="taxonomic scope" value="Bacteria"/>
</dbReference>
<dbReference type="Proteomes" id="UP000005442">
    <property type="component" value="Chromosome"/>
</dbReference>
<sequence>MNESISVPDLIPQCDPLSNVATRISQKIQPKLIRVGTRAPRRTTTVALAAAATLASTGSAYVGARNLLSGQADKARRVIPKSWDAPPRADGVYRPGGGPVERWHRGMPFDLHLMVFGDSTATGYGSRDAEEVPGVRIARGLAEVSGDRIRLSTKAIMGATSKGLSGQIDAMFVAGPPPDAAVIMIGANDITRPNGIAPSARRLGRAVRRLRASGAVVVVGTCPDFGVITAIPQPLRWVARSRGLRLARAQASAVRAAGGVPVPFSDLLTPEFRKAPDELFSDDMFHPSGAGYALAAKQLLPALCNALGECIDGPQPEVALETRNADVSSLLARVGTVSRLWRRSTGVPAPVVLSAS</sequence>
<proteinExistence type="predicted"/>
<dbReference type="InterPro" id="IPR013830">
    <property type="entry name" value="SGNH_hydro"/>
</dbReference>
<dbReference type="Gene3D" id="3.40.50.1110">
    <property type="entry name" value="SGNH hydrolase"/>
    <property type="match status" value="1"/>
</dbReference>
<feature type="domain" description="SGNH hydrolase-type esterase" evidence="1">
    <location>
        <begin position="115"/>
        <end position="294"/>
    </location>
</feature>
<protein>
    <submittedName>
        <fullName evidence="2">Lysophospholipase L1-like esterase</fullName>
    </submittedName>
</protein>
<dbReference type="InterPro" id="IPR036514">
    <property type="entry name" value="SGNH_hydro_sf"/>
</dbReference>
<dbReference type="InterPro" id="IPR051532">
    <property type="entry name" value="Ester_Hydrolysis_Enzymes"/>
</dbReference>
<dbReference type="HOGENOM" id="CLU_050180_0_0_11"/>
<evidence type="ECO:0000313" key="3">
    <source>
        <dbReference type="Proteomes" id="UP000005442"/>
    </source>
</evidence>
<dbReference type="CDD" id="cd01836">
    <property type="entry name" value="FeeA_FeeB_like"/>
    <property type="match status" value="1"/>
</dbReference>
<dbReference type="PANTHER" id="PTHR30383:SF5">
    <property type="entry name" value="SGNH HYDROLASE-TYPE ESTERASE DOMAIN-CONTAINING PROTEIN"/>
    <property type="match status" value="1"/>
</dbReference>
<dbReference type="Pfam" id="PF13472">
    <property type="entry name" value="Lipase_GDSL_2"/>
    <property type="match status" value="1"/>
</dbReference>
<dbReference type="STRING" id="710685.MycrhN_3511"/>
<reference evidence="2 3" key="1">
    <citation type="submission" date="2011-12" db="EMBL/GenBank/DDBJ databases">
        <title>Complete sequence of Mycobacterium rhodesiae NBB3.</title>
        <authorList>
            <consortium name="US DOE Joint Genome Institute"/>
            <person name="Lucas S."/>
            <person name="Han J."/>
            <person name="Lapidus A."/>
            <person name="Cheng J.-F."/>
            <person name="Goodwin L."/>
            <person name="Pitluck S."/>
            <person name="Peters L."/>
            <person name="Mikhailova N."/>
            <person name="Gu W."/>
            <person name="Detter J.C."/>
            <person name="Han C."/>
            <person name="Tapia R."/>
            <person name="Land M."/>
            <person name="Hauser L."/>
            <person name="Kyrpides N."/>
            <person name="Ivanova N."/>
            <person name="Pagani I."/>
            <person name="Mattes T."/>
            <person name="Holmes A."/>
            <person name="Rutledge P."/>
            <person name="Paulsen I."/>
            <person name="Coleman N."/>
            <person name="Woyke T."/>
        </authorList>
    </citation>
    <scope>NUCLEOTIDE SEQUENCE [LARGE SCALE GENOMIC DNA]</scope>
    <source>
        <strain evidence="2 3">NBB3</strain>
    </source>
</reference>
<dbReference type="SUPFAM" id="SSF52266">
    <property type="entry name" value="SGNH hydrolase"/>
    <property type="match status" value="1"/>
</dbReference>
<dbReference type="PATRIC" id="fig|710685.3.peg.3517"/>
<name>G8RS73_MYCRN</name>
<gene>
    <name evidence="2" type="ordered locus">MycrhN_3511</name>
</gene>
<keyword evidence="3" id="KW-1185">Reference proteome</keyword>
<accession>G8RS73</accession>
<dbReference type="GO" id="GO:0004622">
    <property type="term" value="F:phosphatidylcholine lysophospholipase activity"/>
    <property type="evidence" value="ECO:0007669"/>
    <property type="project" value="TreeGrafter"/>
</dbReference>